<dbReference type="PANTHER" id="PTHR19446">
    <property type="entry name" value="REVERSE TRANSCRIPTASES"/>
    <property type="match status" value="1"/>
</dbReference>
<sequence>MLLRLFTKILAKRLSETVEIDPRQKGFLAATPGCNENIVILKNIIKGAKHDRKDLAVVFVDLAKAFNSVGHKLLIKSLPSVKFPKAFVRLIEDLYTGNTTVVEGNGNLTTPITIERGIKQGDPLSPILFNIALDPLVCSLARANSGVSMPPDSRRVNCSTLAFADDIALLSDSHTGMARNLKLLQAYCDHTGLNINTVKTKGFHFTFKNKTFLYNHFANWKLRDESIAYIPPDNTEKYLGSRIDPWAGVTEVEWEEKLKSWVKGIQAAPLRPRQRLEIL</sequence>
<dbReference type="SUPFAM" id="SSF56672">
    <property type="entry name" value="DNA/RNA polymerases"/>
    <property type="match status" value="1"/>
</dbReference>
<protein>
    <recommendedName>
        <fullName evidence="1">Reverse transcriptase domain-containing protein</fullName>
    </recommendedName>
</protein>
<gene>
    <name evidence="2" type="ORF">chiPu_0006266</name>
</gene>
<dbReference type="AlphaFoldDB" id="A0A401SBV7"/>
<dbReference type="OMA" id="GENFASW"/>
<name>A0A401SBV7_CHIPU</name>
<evidence type="ECO:0000259" key="1">
    <source>
        <dbReference type="PROSITE" id="PS50878"/>
    </source>
</evidence>
<dbReference type="STRING" id="137246.A0A401SBV7"/>
<organism evidence="2 3">
    <name type="scientific">Chiloscyllium punctatum</name>
    <name type="common">Brownbanded bambooshark</name>
    <name type="synonym">Hemiscyllium punctatum</name>
    <dbReference type="NCBI Taxonomy" id="137246"/>
    <lineage>
        <taxon>Eukaryota</taxon>
        <taxon>Metazoa</taxon>
        <taxon>Chordata</taxon>
        <taxon>Craniata</taxon>
        <taxon>Vertebrata</taxon>
        <taxon>Chondrichthyes</taxon>
        <taxon>Elasmobranchii</taxon>
        <taxon>Galeomorphii</taxon>
        <taxon>Galeoidea</taxon>
        <taxon>Orectolobiformes</taxon>
        <taxon>Hemiscylliidae</taxon>
        <taxon>Chiloscyllium</taxon>
    </lineage>
</organism>
<dbReference type="CDD" id="cd01650">
    <property type="entry name" value="RT_nLTR_like"/>
    <property type="match status" value="1"/>
</dbReference>
<dbReference type="EMBL" id="BEZZ01000179">
    <property type="protein sequence ID" value="GCC27840.1"/>
    <property type="molecule type" value="Genomic_DNA"/>
</dbReference>
<reference evidence="2 3" key="1">
    <citation type="journal article" date="2018" name="Nat. Ecol. Evol.">
        <title>Shark genomes provide insights into elasmobranch evolution and the origin of vertebrates.</title>
        <authorList>
            <person name="Hara Y"/>
            <person name="Yamaguchi K"/>
            <person name="Onimaru K"/>
            <person name="Kadota M"/>
            <person name="Koyanagi M"/>
            <person name="Keeley SD"/>
            <person name="Tatsumi K"/>
            <person name="Tanaka K"/>
            <person name="Motone F"/>
            <person name="Kageyama Y"/>
            <person name="Nozu R"/>
            <person name="Adachi N"/>
            <person name="Nishimura O"/>
            <person name="Nakagawa R"/>
            <person name="Tanegashima C"/>
            <person name="Kiyatake I"/>
            <person name="Matsumoto R"/>
            <person name="Murakumo K"/>
            <person name="Nishida K"/>
            <person name="Terakita A"/>
            <person name="Kuratani S"/>
            <person name="Sato K"/>
            <person name="Hyodo S Kuraku.S."/>
        </authorList>
    </citation>
    <scope>NUCLEOTIDE SEQUENCE [LARGE SCALE GENOMIC DNA]</scope>
</reference>
<comment type="caution">
    <text evidence="2">The sequence shown here is derived from an EMBL/GenBank/DDBJ whole genome shotgun (WGS) entry which is preliminary data.</text>
</comment>
<proteinExistence type="predicted"/>
<dbReference type="Pfam" id="PF00078">
    <property type="entry name" value="RVT_1"/>
    <property type="match status" value="1"/>
</dbReference>
<dbReference type="OrthoDB" id="9902985at2759"/>
<dbReference type="InterPro" id="IPR043502">
    <property type="entry name" value="DNA/RNA_pol_sf"/>
</dbReference>
<evidence type="ECO:0000313" key="2">
    <source>
        <dbReference type="EMBL" id="GCC27840.1"/>
    </source>
</evidence>
<keyword evidence="3" id="KW-1185">Reference proteome</keyword>
<dbReference type="InterPro" id="IPR000477">
    <property type="entry name" value="RT_dom"/>
</dbReference>
<feature type="domain" description="Reverse transcriptase" evidence="1">
    <location>
        <begin position="1"/>
        <end position="243"/>
    </location>
</feature>
<accession>A0A401SBV7</accession>
<dbReference type="PROSITE" id="PS50878">
    <property type="entry name" value="RT_POL"/>
    <property type="match status" value="1"/>
</dbReference>
<evidence type="ECO:0000313" key="3">
    <source>
        <dbReference type="Proteomes" id="UP000287033"/>
    </source>
</evidence>
<dbReference type="Proteomes" id="UP000287033">
    <property type="component" value="Unassembled WGS sequence"/>
</dbReference>